<gene>
    <name evidence="3" type="ORF">K435DRAFT_857754</name>
</gene>
<organism evidence="3 4">
    <name type="scientific">Dendrothele bispora (strain CBS 962.96)</name>
    <dbReference type="NCBI Taxonomy" id="1314807"/>
    <lineage>
        <taxon>Eukaryota</taxon>
        <taxon>Fungi</taxon>
        <taxon>Dikarya</taxon>
        <taxon>Basidiomycota</taxon>
        <taxon>Agaricomycotina</taxon>
        <taxon>Agaricomycetes</taxon>
        <taxon>Agaricomycetidae</taxon>
        <taxon>Agaricales</taxon>
        <taxon>Agaricales incertae sedis</taxon>
        <taxon>Dendrothele</taxon>
    </lineage>
</organism>
<feature type="region of interest" description="Disordered" evidence="1">
    <location>
        <begin position="245"/>
        <end position="289"/>
    </location>
</feature>
<feature type="region of interest" description="Disordered" evidence="1">
    <location>
        <begin position="1"/>
        <end position="75"/>
    </location>
</feature>
<name>A0A4S8M4U7_DENBC</name>
<dbReference type="GO" id="GO:0032784">
    <property type="term" value="P:regulation of DNA-templated transcription elongation"/>
    <property type="evidence" value="ECO:0007669"/>
    <property type="project" value="InterPro"/>
</dbReference>
<dbReference type="InterPro" id="IPR022581">
    <property type="entry name" value="Spt5_N"/>
</dbReference>
<feature type="domain" description="Spt5 transcription elongation factor N-terminal" evidence="2">
    <location>
        <begin position="8"/>
        <end position="98"/>
    </location>
</feature>
<feature type="compositionally biased region" description="Low complexity" evidence="1">
    <location>
        <begin position="264"/>
        <end position="279"/>
    </location>
</feature>
<proteinExistence type="predicted"/>
<keyword evidence="4" id="KW-1185">Reference proteome</keyword>
<dbReference type="GO" id="GO:0006368">
    <property type="term" value="P:transcription elongation by RNA polymerase II"/>
    <property type="evidence" value="ECO:0007669"/>
    <property type="project" value="TreeGrafter"/>
</dbReference>
<dbReference type="EMBL" id="ML179159">
    <property type="protein sequence ID" value="THU97236.1"/>
    <property type="molecule type" value="Genomic_DNA"/>
</dbReference>
<dbReference type="GO" id="GO:0032044">
    <property type="term" value="C:DSIF complex"/>
    <property type="evidence" value="ECO:0007669"/>
    <property type="project" value="TreeGrafter"/>
</dbReference>
<dbReference type="GO" id="GO:0006357">
    <property type="term" value="P:regulation of transcription by RNA polymerase II"/>
    <property type="evidence" value="ECO:0007669"/>
    <property type="project" value="InterPro"/>
</dbReference>
<reference evidence="3 4" key="1">
    <citation type="journal article" date="2019" name="Nat. Ecol. Evol.">
        <title>Megaphylogeny resolves global patterns of mushroom evolution.</title>
        <authorList>
            <person name="Varga T."/>
            <person name="Krizsan K."/>
            <person name="Foldi C."/>
            <person name="Dima B."/>
            <person name="Sanchez-Garcia M."/>
            <person name="Sanchez-Ramirez S."/>
            <person name="Szollosi G.J."/>
            <person name="Szarkandi J.G."/>
            <person name="Papp V."/>
            <person name="Albert L."/>
            <person name="Andreopoulos W."/>
            <person name="Angelini C."/>
            <person name="Antonin V."/>
            <person name="Barry K.W."/>
            <person name="Bougher N.L."/>
            <person name="Buchanan P."/>
            <person name="Buyck B."/>
            <person name="Bense V."/>
            <person name="Catcheside P."/>
            <person name="Chovatia M."/>
            <person name="Cooper J."/>
            <person name="Damon W."/>
            <person name="Desjardin D."/>
            <person name="Finy P."/>
            <person name="Geml J."/>
            <person name="Haridas S."/>
            <person name="Hughes K."/>
            <person name="Justo A."/>
            <person name="Karasinski D."/>
            <person name="Kautmanova I."/>
            <person name="Kiss B."/>
            <person name="Kocsube S."/>
            <person name="Kotiranta H."/>
            <person name="LaButti K.M."/>
            <person name="Lechner B.E."/>
            <person name="Liimatainen K."/>
            <person name="Lipzen A."/>
            <person name="Lukacs Z."/>
            <person name="Mihaltcheva S."/>
            <person name="Morgado L.N."/>
            <person name="Niskanen T."/>
            <person name="Noordeloos M.E."/>
            <person name="Ohm R.A."/>
            <person name="Ortiz-Santana B."/>
            <person name="Ovrebo C."/>
            <person name="Racz N."/>
            <person name="Riley R."/>
            <person name="Savchenko A."/>
            <person name="Shiryaev A."/>
            <person name="Soop K."/>
            <person name="Spirin V."/>
            <person name="Szebenyi C."/>
            <person name="Tomsovsky M."/>
            <person name="Tulloss R.E."/>
            <person name="Uehling J."/>
            <person name="Grigoriev I.V."/>
            <person name="Vagvolgyi C."/>
            <person name="Papp T."/>
            <person name="Martin F.M."/>
            <person name="Miettinen O."/>
            <person name="Hibbett D.S."/>
            <person name="Nagy L.G."/>
        </authorList>
    </citation>
    <scope>NUCLEOTIDE SEQUENCE [LARGE SCALE GENOMIC DNA]</scope>
    <source>
        <strain evidence="3 4">CBS 962.96</strain>
    </source>
</reference>
<evidence type="ECO:0000259" key="2">
    <source>
        <dbReference type="Pfam" id="PF11942"/>
    </source>
</evidence>
<evidence type="ECO:0000256" key="1">
    <source>
        <dbReference type="SAM" id="MobiDB-lite"/>
    </source>
</evidence>
<evidence type="ECO:0000313" key="4">
    <source>
        <dbReference type="Proteomes" id="UP000297245"/>
    </source>
</evidence>
<dbReference type="GO" id="GO:0003729">
    <property type="term" value="F:mRNA binding"/>
    <property type="evidence" value="ECO:0007669"/>
    <property type="project" value="TreeGrafter"/>
</dbReference>
<evidence type="ECO:0000313" key="3">
    <source>
        <dbReference type="EMBL" id="THU97236.1"/>
    </source>
</evidence>
<feature type="compositionally biased region" description="Acidic residues" evidence="1">
    <location>
        <begin position="11"/>
        <end position="36"/>
    </location>
</feature>
<sequence length="1028" mass="116597">MSRKKSRFILEEAEVDDEEEEDEETDHEDSNDELDNFAEWNDPEYWQDKDIHTGRSVSSNKPHADEGSPMDTNENPHLRELHTLAEHLEERYVQHRASLAHIPLDADNEVSNQDLRICLQGLPGPSNIYRLKCKRGHETTLVMEIARCFVSPGQPEGPDRPMSLTLLRSPTPPSLPDPSQEARGWEVVQRFALGSLRTLPETETELQNVYGDQYNHSQWQDILRRINDQEDDEDTPTILAEIDKHLSSSKPDSSSSQPGPPLRSQPSNHSPHSSLPSIPDQALSKHGDQTSRTIYPVQQWSNSHVYSAFTVPSVLGSIYVEARIDQDFRQWLRQRVDVVHSSTGDVTLEVVDQAEVGQLLSSSCPSIEPFTWIRVTKGMYRHDVGLVLSRESAAGARRLKILLVPRLRIGRTRKTRNPQALFNPNNFSSSDTIALGDHRYQYQGHLFDHGLIEVIVDYSSVTYTDVEPDRATRLFFAQSGHLRYHQHPMPTPQTWVFCCGERVRVHCPEPLAGEDWENKSTRNRKTYQKNGEITCVERHRCQVEFDEGAALWQDIRNLRKAIRIGDFVEIVGGAHTGKSGLVHDTVGDNVDLVVGRNPITNLSVHVNMCRVTQIHLKAAVPWIDEHVTIKEGMYLNYTGTVVDVHPPKPFTVVDVYIPQLLQTVKVKHDHVVHTISSRPLRHAHPLSTSQQAFRQSDWDLQLAPNFSYGPDAVGSTVSHQYTIGTPPVPWQHVEVLIIGGEWKGKGFVKNVERQPRHKSRSGVMVIVELQRWSASSGANPLVPIDYSSLRDLRSGLGLNEAYPLRGRQRYFEPRFRVSAIDPIRLRALLPASPPSTPQPRASTPTVTDEDVITDADAWNPSASMPYVWPLLPELDGKKFLATYRSREEGTDEYTLRKGLEVQPHLSARKVLVWTGREHVFVQPDDILPCQDKINPTRTRKAMLVISGEHIGKYIRPITNKYTPEGKAVFTAKTFNNWGQTDESLVDEWIEIAPEHLARITDDPNEKRWSTVMRIARDAAVKPKPPRKK</sequence>
<dbReference type="PANTHER" id="PTHR11125">
    <property type="entry name" value="SUPPRESSOR OF TY 5"/>
    <property type="match status" value="1"/>
</dbReference>
<dbReference type="PANTHER" id="PTHR11125:SF7">
    <property type="entry name" value="TRANSCRIPTION ELONGATION FACTOR SPT5"/>
    <property type="match status" value="1"/>
</dbReference>
<feature type="compositionally biased region" description="Low complexity" evidence="1">
    <location>
        <begin position="248"/>
        <end position="257"/>
    </location>
</feature>
<dbReference type="OrthoDB" id="3048815at2759"/>
<protein>
    <recommendedName>
        <fullName evidence="2">Spt5 transcription elongation factor N-terminal domain-containing protein</fullName>
    </recommendedName>
</protein>
<dbReference type="AlphaFoldDB" id="A0A4S8M4U7"/>
<dbReference type="InterPro" id="IPR039659">
    <property type="entry name" value="SPT5"/>
</dbReference>
<dbReference type="Proteomes" id="UP000297245">
    <property type="component" value="Unassembled WGS sequence"/>
</dbReference>
<dbReference type="Pfam" id="PF11942">
    <property type="entry name" value="Spt5_N"/>
    <property type="match status" value="1"/>
</dbReference>
<dbReference type="InterPro" id="IPR008991">
    <property type="entry name" value="Translation_prot_SH3-like_sf"/>
</dbReference>
<accession>A0A4S8M4U7</accession>
<dbReference type="SUPFAM" id="SSF50104">
    <property type="entry name" value="Translation proteins SH3-like domain"/>
    <property type="match status" value="1"/>
</dbReference>